<accession>A0ABQ7C5K1</accession>
<evidence type="ECO:0000313" key="1">
    <source>
        <dbReference type="EMBL" id="KAF3546854.1"/>
    </source>
</evidence>
<sequence length="65" mass="7034">MAFLNSNHVLRKAVSRVTLLGCSTMAGRPGDFTLPLQAVKIISYLAQTESQISMHARDSTGAKRS</sequence>
<dbReference type="Proteomes" id="UP000266723">
    <property type="component" value="Unassembled WGS sequence"/>
</dbReference>
<keyword evidence="2" id="KW-1185">Reference proteome</keyword>
<reference evidence="1 2" key="1">
    <citation type="journal article" date="2020" name="BMC Genomics">
        <title>Intraspecific diversification of the crop wild relative Brassica cretica Lam. using demographic model selection.</title>
        <authorList>
            <person name="Kioukis A."/>
            <person name="Michalopoulou V.A."/>
            <person name="Briers L."/>
            <person name="Pirintsos S."/>
            <person name="Studholme D.J."/>
            <person name="Pavlidis P."/>
            <person name="Sarris P.F."/>
        </authorList>
    </citation>
    <scope>NUCLEOTIDE SEQUENCE [LARGE SCALE GENOMIC DNA]</scope>
    <source>
        <strain evidence="2">cv. PFS-1207/04</strain>
    </source>
</reference>
<dbReference type="EMBL" id="QGKV02000832">
    <property type="protein sequence ID" value="KAF3546854.1"/>
    <property type="molecule type" value="Genomic_DNA"/>
</dbReference>
<evidence type="ECO:0000313" key="2">
    <source>
        <dbReference type="Proteomes" id="UP000266723"/>
    </source>
</evidence>
<comment type="caution">
    <text evidence="1">The sequence shown here is derived from an EMBL/GenBank/DDBJ whole genome shotgun (WGS) entry which is preliminary data.</text>
</comment>
<name>A0ABQ7C5K1_BRACR</name>
<organism evidence="1 2">
    <name type="scientific">Brassica cretica</name>
    <name type="common">Mustard</name>
    <dbReference type="NCBI Taxonomy" id="69181"/>
    <lineage>
        <taxon>Eukaryota</taxon>
        <taxon>Viridiplantae</taxon>
        <taxon>Streptophyta</taxon>
        <taxon>Embryophyta</taxon>
        <taxon>Tracheophyta</taxon>
        <taxon>Spermatophyta</taxon>
        <taxon>Magnoliopsida</taxon>
        <taxon>eudicotyledons</taxon>
        <taxon>Gunneridae</taxon>
        <taxon>Pentapetalae</taxon>
        <taxon>rosids</taxon>
        <taxon>malvids</taxon>
        <taxon>Brassicales</taxon>
        <taxon>Brassicaceae</taxon>
        <taxon>Brassiceae</taxon>
        <taxon>Brassica</taxon>
    </lineage>
</organism>
<gene>
    <name evidence="1" type="ORF">DY000_02000068</name>
</gene>
<proteinExistence type="predicted"/>
<protein>
    <submittedName>
        <fullName evidence="1">Uncharacterized protein</fullName>
    </submittedName>
</protein>